<feature type="compositionally biased region" description="Low complexity" evidence="1">
    <location>
        <begin position="73"/>
        <end position="89"/>
    </location>
</feature>
<feature type="domain" description="FMN-binding" evidence="3">
    <location>
        <begin position="90"/>
        <end position="168"/>
    </location>
</feature>
<gene>
    <name evidence="4" type="ORF">GCM10010151_05150</name>
</gene>
<feature type="chain" id="PRO_5045665392" description="FMN-binding domain-containing protein" evidence="2">
    <location>
        <begin position="26"/>
        <end position="170"/>
    </location>
</feature>
<evidence type="ECO:0000259" key="3">
    <source>
        <dbReference type="SMART" id="SM00900"/>
    </source>
</evidence>
<dbReference type="RefSeq" id="WP_252800071.1">
    <property type="nucleotide sequence ID" value="NZ_BAAABM010000007.1"/>
</dbReference>
<name>A0ABN0VVM2_9ACTN</name>
<feature type="region of interest" description="Disordered" evidence="1">
    <location>
        <begin position="43"/>
        <end position="89"/>
    </location>
</feature>
<feature type="compositionally biased region" description="Low complexity" evidence="1">
    <location>
        <begin position="46"/>
        <end position="59"/>
    </location>
</feature>
<evidence type="ECO:0000313" key="4">
    <source>
        <dbReference type="EMBL" id="GAA0318267.1"/>
    </source>
</evidence>
<organism evidence="4 5">
    <name type="scientific">Actinoallomurus spadix</name>
    <dbReference type="NCBI Taxonomy" id="79912"/>
    <lineage>
        <taxon>Bacteria</taxon>
        <taxon>Bacillati</taxon>
        <taxon>Actinomycetota</taxon>
        <taxon>Actinomycetes</taxon>
        <taxon>Streptosporangiales</taxon>
        <taxon>Thermomonosporaceae</taxon>
        <taxon>Actinoallomurus</taxon>
    </lineage>
</organism>
<proteinExistence type="predicted"/>
<dbReference type="Proteomes" id="UP001501822">
    <property type="component" value="Unassembled WGS sequence"/>
</dbReference>
<dbReference type="InterPro" id="IPR007329">
    <property type="entry name" value="FMN-bd"/>
</dbReference>
<dbReference type="EMBL" id="BAAABM010000007">
    <property type="protein sequence ID" value="GAA0318267.1"/>
    <property type="molecule type" value="Genomic_DNA"/>
</dbReference>
<dbReference type="SMART" id="SM00900">
    <property type="entry name" value="FMN_bind"/>
    <property type="match status" value="1"/>
</dbReference>
<accession>A0ABN0VVM2</accession>
<evidence type="ECO:0000313" key="5">
    <source>
        <dbReference type="Proteomes" id="UP001501822"/>
    </source>
</evidence>
<keyword evidence="2" id="KW-0732">Signal</keyword>
<sequence>MKRAILTIVGTVAGLVLLLSFKTQSAPSGGAAAGATLGTGSGTDGGAAAPAPSASSGPTAGSGTGDGSGTGSGQTSKSTTRTVTGDTIDTRWGPVQVQVTLKDGKITKVQALQLPSDNRRDLEINNFAVPQLHQETLSAQSAQIDTVSGATYTSEGYIRSLQSALDKAGK</sequence>
<evidence type="ECO:0000256" key="2">
    <source>
        <dbReference type="SAM" id="SignalP"/>
    </source>
</evidence>
<dbReference type="Gene3D" id="3.90.1010.20">
    <property type="match status" value="1"/>
</dbReference>
<feature type="compositionally biased region" description="Gly residues" evidence="1">
    <location>
        <begin position="60"/>
        <end position="72"/>
    </location>
</feature>
<protein>
    <recommendedName>
        <fullName evidence="3">FMN-binding domain-containing protein</fullName>
    </recommendedName>
</protein>
<evidence type="ECO:0000256" key="1">
    <source>
        <dbReference type="SAM" id="MobiDB-lite"/>
    </source>
</evidence>
<keyword evidence="5" id="KW-1185">Reference proteome</keyword>
<dbReference type="Pfam" id="PF04205">
    <property type="entry name" value="FMN_bind"/>
    <property type="match status" value="1"/>
</dbReference>
<feature type="signal peptide" evidence="2">
    <location>
        <begin position="1"/>
        <end position="25"/>
    </location>
</feature>
<reference evidence="4 5" key="1">
    <citation type="journal article" date="2019" name="Int. J. Syst. Evol. Microbiol.">
        <title>The Global Catalogue of Microorganisms (GCM) 10K type strain sequencing project: providing services to taxonomists for standard genome sequencing and annotation.</title>
        <authorList>
            <consortium name="The Broad Institute Genomics Platform"/>
            <consortium name="The Broad Institute Genome Sequencing Center for Infectious Disease"/>
            <person name="Wu L."/>
            <person name="Ma J."/>
        </authorList>
    </citation>
    <scope>NUCLEOTIDE SEQUENCE [LARGE SCALE GENOMIC DNA]</scope>
    <source>
        <strain evidence="4 5">JCM 3146</strain>
    </source>
</reference>
<comment type="caution">
    <text evidence="4">The sequence shown here is derived from an EMBL/GenBank/DDBJ whole genome shotgun (WGS) entry which is preliminary data.</text>
</comment>